<dbReference type="RefSeq" id="WP_146688346.1">
    <property type="nucleotide sequence ID" value="NZ_LT629750.1"/>
</dbReference>
<sequence>MARYSTAHYFLEGLVDLGIDYIFANLGTDHVSLIEEMARWDKEGRKHPEMILCPHEVVAVHMAGGYALATGRGQAVLVHVDAGTANACMAIQNLFRYRLPVMLFAGRAPHTLHGELTGSRDTYVHFVQDPFDIASIVRPYVKWEYSLPSGVVVKEALARAGAFMHSDPPGPVYMMLPRETLAEEWDDADMPSYPPARYGSVHLGGIEPARAEAIAQTLIAAENPIAITAYLGRNPQAVAALDRLARACGIRVAEFNSIDLNIPQDSPCFAGSDPLPLLENADLGLLLDSDVPFVPQYAKRASAIKWIQIDVDPLKSDFPMWGFATDMRVQGNCAIVLQQVLDAVEARADDAFRRRVAARIASWGDAREAATKRRVAASSNKGVSGALNPAFVFATLSGKLSQDDVVLNEAIRNGPILQEHLARTKPQSYVGLAGGGLGFSGGMALGLKLAKGNRRVVQVIGDGGFHFSSPDSVYAVAQQYQIPILTVVLDNGGWQAVKSAVQRVYPKGVAAETNEFQSRLVSGRQGEKRDFSAIATAFGAHGERVGEPDDLAAAIDRCLAALDDGKAAVLHVQVTRL</sequence>
<protein>
    <submittedName>
        <fullName evidence="5">Acetolactate synthase-1/2/3 large subunit</fullName>
    </submittedName>
</protein>
<evidence type="ECO:0000256" key="2">
    <source>
        <dbReference type="ARBA" id="ARBA00023052"/>
    </source>
</evidence>
<dbReference type="Proteomes" id="UP000243904">
    <property type="component" value="Chromosome I"/>
</dbReference>
<gene>
    <name evidence="5" type="ORF">SAMN05444158_3780</name>
</gene>
<keyword evidence="2" id="KW-0786">Thiamine pyrophosphate</keyword>
<proteinExistence type="inferred from homology"/>
<dbReference type="Pfam" id="PF02775">
    <property type="entry name" value="TPP_enzyme_C"/>
    <property type="match status" value="1"/>
</dbReference>
<dbReference type="GO" id="GO:0050660">
    <property type="term" value="F:flavin adenine dinucleotide binding"/>
    <property type="evidence" value="ECO:0007669"/>
    <property type="project" value="TreeGrafter"/>
</dbReference>
<dbReference type="InterPro" id="IPR012001">
    <property type="entry name" value="Thiamin_PyroP_enz_TPP-bd_dom"/>
</dbReference>
<dbReference type="CDD" id="cd07035">
    <property type="entry name" value="TPP_PYR_POX_like"/>
    <property type="match status" value="1"/>
</dbReference>
<accession>A0A1H1WB12</accession>
<dbReference type="SUPFAM" id="SSF52518">
    <property type="entry name" value="Thiamin diphosphate-binding fold (THDP-binding)"/>
    <property type="match status" value="2"/>
</dbReference>
<dbReference type="SUPFAM" id="SSF52467">
    <property type="entry name" value="DHS-like NAD/FAD-binding domain"/>
    <property type="match status" value="1"/>
</dbReference>
<dbReference type="PANTHER" id="PTHR18968:SF164">
    <property type="entry name" value="PYRUVATE DECARBOXYLASE"/>
    <property type="match status" value="1"/>
</dbReference>
<dbReference type="NCBIfam" id="NF006203">
    <property type="entry name" value="PRK08327.1"/>
    <property type="match status" value="1"/>
</dbReference>
<evidence type="ECO:0000259" key="3">
    <source>
        <dbReference type="Pfam" id="PF02775"/>
    </source>
</evidence>
<keyword evidence="6" id="KW-1185">Reference proteome</keyword>
<name>A0A1H1WB12_9BRAD</name>
<evidence type="ECO:0000313" key="5">
    <source>
        <dbReference type="EMBL" id="SDS94518.1"/>
    </source>
</evidence>
<organism evidence="5 6">
    <name type="scientific">Bradyrhizobium canariense</name>
    <dbReference type="NCBI Taxonomy" id="255045"/>
    <lineage>
        <taxon>Bacteria</taxon>
        <taxon>Pseudomonadati</taxon>
        <taxon>Pseudomonadota</taxon>
        <taxon>Alphaproteobacteria</taxon>
        <taxon>Hyphomicrobiales</taxon>
        <taxon>Nitrobacteraceae</taxon>
        <taxon>Bradyrhizobium</taxon>
    </lineage>
</organism>
<dbReference type="InterPro" id="IPR011766">
    <property type="entry name" value="TPP_enzyme_TPP-bd"/>
</dbReference>
<dbReference type="GO" id="GO:0009097">
    <property type="term" value="P:isoleucine biosynthetic process"/>
    <property type="evidence" value="ECO:0007669"/>
    <property type="project" value="TreeGrafter"/>
</dbReference>
<dbReference type="GO" id="GO:0005948">
    <property type="term" value="C:acetolactate synthase complex"/>
    <property type="evidence" value="ECO:0007669"/>
    <property type="project" value="TreeGrafter"/>
</dbReference>
<comment type="similarity">
    <text evidence="1">Belongs to the TPP enzyme family.</text>
</comment>
<evidence type="ECO:0000256" key="1">
    <source>
        <dbReference type="ARBA" id="ARBA00007812"/>
    </source>
</evidence>
<dbReference type="EMBL" id="LT629750">
    <property type="protein sequence ID" value="SDS94518.1"/>
    <property type="molecule type" value="Genomic_DNA"/>
</dbReference>
<dbReference type="CDD" id="cd02002">
    <property type="entry name" value="TPP_BFDC"/>
    <property type="match status" value="1"/>
</dbReference>
<dbReference type="GO" id="GO:0003984">
    <property type="term" value="F:acetolactate synthase activity"/>
    <property type="evidence" value="ECO:0007669"/>
    <property type="project" value="TreeGrafter"/>
</dbReference>
<dbReference type="InterPro" id="IPR029035">
    <property type="entry name" value="DHS-like_NAD/FAD-binding_dom"/>
</dbReference>
<feature type="domain" description="Thiamine pyrophosphate enzyme TPP-binding" evidence="3">
    <location>
        <begin position="418"/>
        <end position="572"/>
    </location>
</feature>
<dbReference type="AlphaFoldDB" id="A0A1H1WB12"/>
<dbReference type="Gene3D" id="3.40.50.970">
    <property type="match status" value="2"/>
</dbReference>
<evidence type="ECO:0000313" key="6">
    <source>
        <dbReference type="Proteomes" id="UP000243904"/>
    </source>
</evidence>
<dbReference type="Pfam" id="PF02776">
    <property type="entry name" value="TPP_enzyme_N"/>
    <property type="match status" value="1"/>
</dbReference>
<dbReference type="InterPro" id="IPR029061">
    <property type="entry name" value="THDP-binding"/>
</dbReference>
<dbReference type="Gene3D" id="3.40.50.1220">
    <property type="entry name" value="TPP-binding domain"/>
    <property type="match status" value="1"/>
</dbReference>
<evidence type="ECO:0000259" key="4">
    <source>
        <dbReference type="Pfam" id="PF02776"/>
    </source>
</evidence>
<dbReference type="GO" id="GO:0030976">
    <property type="term" value="F:thiamine pyrophosphate binding"/>
    <property type="evidence" value="ECO:0007669"/>
    <property type="project" value="InterPro"/>
</dbReference>
<feature type="domain" description="Thiamine pyrophosphate enzyme N-terminal TPP-binding" evidence="4">
    <location>
        <begin position="6"/>
        <end position="132"/>
    </location>
</feature>
<reference evidence="6" key="1">
    <citation type="submission" date="2016-10" db="EMBL/GenBank/DDBJ databases">
        <authorList>
            <person name="Varghese N."/>
            <person name="Submissions S."/>
        </authorList>
    </citation>
    <scope>NUCLEOTIDE SEQUENCE [LARGE SCALE GENOMIC DNA]</scope>
    <source>
        <strain evidence="6">GAS369</strain>
    </source>
</reference>
<dbReference type="GO" id="GO:0009099">
    <property type="term" value="P:L-valine biosynthetic process"/>
    <property type="evidence" value="ECO:0007669"/>
    <property type="project" value="TreeGrafter"/>
</dbReference>
<dbReference type="InterPro" id="IPR045229">
    <property type="entry name" value="TPP_enz"/>
</dbReference>
<dbReference type="PANTHER" id="PTHR18968">
    <property type="entry name" value="THIAMINE PYROPHOSPHATE ENZYMES"/>
    <property type="match status" value="1"/>
</dbReference>